<dbReference type="PANTHER" id="PTHR43280">
    <property type="entry name" value="ARAC-FAMILY TRANSCRIPTIONAL REGULATOR"/>
    <property type="match status" value="1"/>
</dbReference>
<dbReference type="InterPro" id="IPR054015">
    <property type="entry name" value="ExsA-like_N"/>
</dbReference>
<dbReference type="SMART" id="SM00342">
    <property type="entry name" value="HTH_ARAC"/>
    <property type="match status" value="1"/>
</dbReference>
<keyword evidence="2" id="KW-0238">DNA-binding</keyword>
<dbReference type="Pfam" id="PF22200">
    <property type="entry name" value="ExsA_N"/>
    <property type="match status" value="1"/>
</dbReference>
<dbReference type="EMBL" id="FXTP01000001">
    <property type="protein sequence ID" value="SMO37993.1"/>
    <property type="molecule type" value="Genomic_DNA"/>
</dbReference>
<keyword evidence="1" id="KW-0805">Transcription regulation</keyword>
<dbReference type="InterPro" id="IPR009057">
    <property type="entry name" value="Homeodomain-like_sf"/>
</dbReference>
<keyword evidence="6" id="KW-1185">Reference proteome</keyword>
<evidence type="ECO:0000256" key="2">
    <source>
        <dbReference type="ARBA" id="ARBA00023125"/>
    </source>
</evidence>
<feature type="domain" description="HTH araC/xylS-type" evidence="4">
    <location>
        <begin position="178"/>
        <end position="276"/>
    </location>
</feature>
<dbReference type="RefSeq" id="WP_142452866.1">
    <property type="nucleotide sequence ID" value="NZ_FXTP01000001.1"/>
</dbReference>
<protein>
    <submittedName>
        <fullName evidence="5">Transcriptional regulator, AraC family</fullName>
    </submittedName>
</protein>
<dbReference type="Gene3D" id="1.10.10.60">
    <property type="entry name" value="Homeodomain-like"/>
    <property type="match status" value="2"/>
</dbReference>
<evidence type="ECO:0000256" key="1">
    <source>
        <dbReference type="ARBA" id="ARBA00023015"/>
    </source>
</evidence>
<dbReference type="GO" id="GO:0043565">
    <property type="term" value="F:sequence-specific DNA binding"/>
    <property type="evidence" value="ECO:0007669"/>
    <property type="project" value="InterPro"/>
</dbReference>
<proteinExistence type="predicted"/>
<dbReference type="Pfam" id="PF12833">
    <property type="entry name" value="HTH_18"/>
    <property type="match status" value="1"/>
</dbReference>
<organism evidence="5 6">
    <name type="scientific">Gracilimonas mengyeensis</name>
    <dbReference type="NCBI Taxonomy" id="1302730"/>
    <lineage>
        <taxon>Bacteria</taxon>
        <taxon>Pseudomonadati</taxon>
        <taxon>Balneolota</taxon>
        <taxon>Balneolia</taxon>
        <taxon>Balneolales</taxon>
        <taxon>Balneolaceae</taxon>
        <taxon>Gracilimonas</taxon>
    </lineage>
</organism>
<dbReference type="GO" id="GO:0003700">
    <property type="term" value="F:DNA-binding transcription factor activity"/>
    <property type="evidence" value="ECO:0007669"/>
    <property type="project" value="InterPro"/>
</dbReference>
<dbReference type="PANTHER" id="PTHR43280:SF28">
    <property type="entry name" value="HTH-TYPE TRANSCRIPTIONAL ACTIVATOR RHAS"/>
    <property type="match status" value="1"/>
</dbReference>
<dbReference type="OrthoDB" id="4480133at2"/>
<evidence type="ECO:0000259" key="4">
    <source>
        <dbReference type="PROSITE" id="PS01124"/>
    </source>
</evidence>
<evidence type="ECO:0000313" key="5">
    <source>
        <dbReference type="EMBL" id="SMO37993.1"/>
    </source>
</evidence>
<dbReference type="InterPro" id="IPR018060">
    <property type="entry name" value="HTH_AraC"/>
</dbReference>
<sequence length="279" mass="32238">MITNHQKIEFGEVTLIEKVSIKPPFRLSFNFPDEACFIYFDKGSTQIKAPYEQKEVHSKEAVLLRCGTYFSELLPGLNEESYTILVFHLPKKVIREIYQEHFPVSAQAEQESFIRKVDPSSVLEEFINGIQSYFHNRSMLSDELLKLKIQELILLLQKTGNTTSLRKLFNETFSPVEVNLKQVVHSHIFTDCTVSDLAELCNMSLSTFNRQFRKVFDDSPSNYLKNKRLDKAKELLLHSSFSIGEIAFKTCFYDAAHLSNSFKDKFGCSPSDYRKNSNE</sequence>
<accession>A0A521AT46</accession>
<evidence type="ECO:0000313" key="6">
    <source>
        <dbReference type="Proteomes" id="UP000317557"/>
    </source>
</evidence>
<dbReference type="AlphaFoldDB" id="A0A521AT46"/>
<name>A0A521AT46_9BACT</name>
<keyword evidence="3" id="KW-0804">Transcription</keyword>
<dbReference type="Proteomes" id="UP000317557">
    <property type="component" value="Unassembled WGS sequence"/>
</dbReference>
<evidence type="ECO:0000256" key="3">
    <source>
        <dbReference type="ARBA" id="ARBA00023163"/>
    </source>
</evidence>
<dbReference type="SUPFAM" id="SSF46689">
    <property type="entry name" value="Homeodomain-like"/>
    <property type="match status" value="2"/>
</dbReference>
<gene>
    <name evidence="5" type="ORF">SAMN06265219_101357</name>
</gene>
<reference evidence="5 6" key="1">
    <citation type="submission" date="2017-05" db="EMBL/GenBank/DDBJ databases">
        <authorList>
            <person name="Varghese N."/>
            <person name="Submissions S."/>
        </authorList>
    </citation>
    <scope>NUCLEOTIDE SEQUENCE [LARGE SCALE GENOMIC DNA]</scope>
    <source>
        <strain evidence="5 6">DSM 21985</strain>
    </source>
</reference>
<dbReference type="PROSITE" id="PS01124">
    <property type="entry name" value="HTH_ARAC_FAMILY_2"/>
    <property type="match status" value="1"/>
</dbReference>